<dbReference type="AlphaFoldDB" id="A0A6C8Y3D7"/>
<dbReference type="EMBL" id="RSHK01000035">
    <property type="protein sequence ID" value="MIE72475.1"/>
    <property type="molecule type" value="Genomic_DNA"/>
</dbReference>
<organism evidence="1">
    <name type="scientific">Salmonella diarizonae</name>
    <dbReference type="NCBI Taxonomy" id="59204"/>
    <lineage>
        <taxon>Bacteria</taxon>
        <taxon>Pseudomonadati</taxon>
        <taxon>Pseudomonadota</taxon>
        <taxon>Gammaproteobacteria</taxon>
        <taxon>Enterobacterales</taxon>
        <taxon>Enterobacteriaceae</taxon>
        <taxon>Salmonella</taxon>
    </lineage>
</organism>
<dbReference type="Gene3D" id="3.30.450.20">
    <property type="entry name" value="PAS domain"/>
    <property type="match status" value="1"/>
</dbReference>
<dbReference type="InterPro" id="IPR009320">
    <property type="entry name" value="Antitoxin_CbeA"/>
</dbReference>
<evidence type="ECO:0000313" key="1">
    <source>
        <dbReference type="EMBL" id="MIE72475.1"/>
    </source>
</evidence>
<dbReference type="Pfam" id="PF06154">
    <property type="entry name" value="CbeA_antitoxin"/>
    <property type="match status" value="1"/>
</dbReference>
<proteinExistence type="predicted"/>
<dbReference type="InterPro" id="IPR038025">
    <property type="entry name" value="CbeA_sf"/>
</dbReference>
<protein>
    <submittedName>
        <fullName evidence="1">Type IV toxin-antitoxin system YeeU family antitoxin</fullName>
    </submittedName>
</protein>
<reference evidence="1" key="1">
    <citation type="submission" date="2018-08" db="EMBL/GenBank/DDBJ databases">
        <authorList>
            <consortium name="GenomeTrakr network: Whole genome sequencing for foodborne pathogen traceback"/>
        </authorList>
    </citation>
    <scope>NUCLEOTIDE SEQUENCE [LARGE SCALE GENOMIC DNA]</scope>
    <source>
        <strain evidence="1">FMA0132</strain>
    </source>
</reference>
<comment type="caution">
    <text evidence="1">The sequence shown here is derived from an EMBL/GenBank/DDBJ whole genome shotgun (WGS) entry which is preliminary data.</text>
</comment>
<dbReference type="Proteomes" id="UP000885362">
    <property type="component" value="Unassembled WGS sequence"/>
</dbReference>
<dbReference type="SUPFAM" id="SSF143737">
    <property type="entry name" value="YeeU-like"/>
    <property type="match status" value="1"/>
</dbReference>
<dbReference type="GO" id="GO:0051495">
    <property type="term" value="P:positive regulation of cytoskeleton organization"/>
    <property type="evidence" value="ECO:0007669"/>
    <property type="project" value="InterPro"/>
</dbReference>
<sequence>MTQIHSSGMTWGLRNDITPSFGARLVQQGNKLYFLADRASISGEFTSGQCRTLDKTFPRFIKQLELALKKGLLDKSENRQFSTTLNGWICEANTLGTFGYVFVTVYPSSIPASGIGEIP</sequence>
<name>A0A6C8Y3D7_SALDZ</name>
<gene>
    <name evidence="1" type="ORF">EL06_24535</name>
</gene>
<accession>A0A6C8Y3D7</accession>